<dbReference type="EMBL" id="JARKHS020011716">
    <property type="protein sequence ID" value="KAK8777550.1"/>
    <property type="molecule type" value="Genomic_DNA"/>
</dbReference>
<name>A0AAQ4ES90_AMBAM</name>
<evidence type="ECO:0000313" key="2">
    <source>
        <dbReference type="Proteomes" id="UP001321473"/>
    </source>
</evidence>
<dbReference type="AlphaFoldDB" id="A0AAQ4ES90"/>
<gene>
    <name evidence="1" type="ORF">V5799_029103</name>
</gene>
<accession>A0AAQ4ES90</accession>
<organism evidence="1 2">
    <name type="scientific">Amblyomma americanum</name>
    <name type="common">Lone star tick</name>
    <dbReference type="NCBI Taxonomy" id="6943"/>
    <lineage>
        <taxon>Eukaryota</taxon>
        <taxon>Metazoa</taxon>
        <taxon>Ecdysozoa</taxon>
        <taxon>Arthropoda</taxon>
        <taxon>Chelicerata</taxon>
        <taxon>Arachnida</taxon>
        <taxon>Acari</taxon>
        <taxon>Parasitiformes</taxon>
        <taxon>Ixodida</taxon>
        <taxon>Ixodoidea</taxon>
        <taxon>Ixodidae</taxon>
        <taxon>Amblyomminae</taxon>
        <taxon>Amblyomma</taxon>
    </lineage>
</organism>
<protein>
    <submittedName>
        <fullName evidence="1">Uncharacterized protein</fullName>
    </submittedName>
</protein>
<proteinExistence type="predicted"/>
<comment type="caution">
    <text evidence="1">The sequence shown here is derived from an EMBL/GenBank/DDBJ whole genome shotgun (WGS) entry which is preliminary data.</text>
</comment>
<reference evidence="1 2" key="1">
    <citation type="journal article" date="2023" name="Arcadia Sci">
        <title>De novo assembly of a long-read Amblyomma americanum tick genome.</title>
        <authorList>
            <person name="Chou S."/>
            <person name="Poskanzer K.E."/>
            <person name="Rollins M."/>
            <person name="Thuy-Boun P.S."/>
        </authorList>
    </citation>
    <scope>NUCLEOTIDE SEQUENCE [LARGE SCALE GENOMIC DNA]</scope>
    <source>
        <strain evidence="1">F_SG_1</strain>
        <tissue evidence="1">Salivary glands</tissue>
    </source>
</reference>
<keyword evidence="2" id="KW-1185">Reference proteome</keyword>
<feature type="non-terminal residue" evidence="1">
    <location>
        <position position="1"/>
    </location>
</feature>
<evidence type="ECO:0000313" key="1">
    <source>
        <dbReference type="EMBL" id="KAK8777550.1"/>
    </source>
</evidence>
<dbReference type="Proteomes" id="UP001321473">
    <property type="component" value="Unassembled WGS sequence"/>
</dbReference>
<sequence>NIQAAVDGPFSLLLCITMMRWPFPGSLLQAMVVLILAQAAHARCSVLPPTLRLLPLHISHPGNIQAAVDGPFSLLLCITMMRWPFPGSLLQAMVVLILAQAAHARCSVLPPTLRLLPLHISHPGE</sequence>